<keyword evidence="3" id="KW-1185">Reference proteome</keyword>
<dbReference type="RefSeq" id="WP_058089416.1">
    <property type="nucleotide sequence ID" value="NZ_SNXW01000011.1"/>
</dbReference>
<dbReference type="GO" id="GO:0019867">
    <property type="term" value="C:outer membrane"/>
    <property type="evidence" value="ECO:0007669"/>
    <property type="project" value="InterPro"/>
</dbReference>
<protein>
    <submittedName>
        <fullName evidence="2">Type IV conjugative transfer system protein TraL</fullName>
    </submittedName>
</protein>
<dbReference type="EMBL" id="SNXW01000011">
    <property type="protein sequence ID" value="TDP80761.1"/>
    <property type="molecule type" value="Genomic_DNA"/>
</dbReference>
<proteinExistence type="predicted"/>
<name>A0A4R6R4F8_9BURK</name>
<dbReference type="Proteomes" id="UP000294593">
    <property type="component" value="Unassembled WGS sequence"/>
</dbReference>
<dbReference type="InterPro" id="IPR009838">
    <property type="entry name" value="T4SS_TraL"/>
</dbReference>
<organism evidence="2 3">
    <name type="scientific">Aquabacterium commune</name>
    <dbReference type="NCBI Taxonomy" id="70586"/>
    <lineage>
        <taxon>Bacteria</taxon>
        <taxon>Pseudomonadati</taxon>
        <taxon>Pseudomonadota</taxon>
        <taxon>Betaproteobacteria</taxon>
        <taxon>Burkholderiales</taxon>
        <taxon>Aquabacterium</taxon>
    </lineage>
</organism>
<dbReference type="Pfam" id="PF07178">
    <property type="entry name" value="TraL"/>
    <property type="match status" value="1"/>
</dbReference>
<dbReference type="AlphaFoldDB" id="A0A4R6R4F8"/>
<keyword evidence="1" id="KW-1133">Transmembrane helix</keyword>
<gene>
    <name evidence="2" type="ORF">EV672_11198</name>
</gene>
<dbReference type="OrthoDB" id="9830194at2"/>
<reference evidence="2 3" key="1">
    <citation type="submission" date="2019-03" db="EMBL/GenBank/DDBJ databases">
        <title>Genomic Encyclopedia of Type Strains, Phase IV (KMG-IV): sequencing the most valuable type-strain genomes for metagenomic binning, comparative biology and taxonomic classification.</title>
        <authorList>
            <person name="Goeker M."/>
        </authorList>
    </citation>
    <scope>NUCLEOTIDE SEQUENCE [LARGE SCALE GENOMIC DNA]</scope>
    <source>
        <strain evidence="2 3">DSM 11901</strain>
    </source>
</reference>
<comment type="caution">
    <text evidence="2">The sequence shown here is derived from an EMBL/GenBank/DDBJ whole genome shotgun (WGS) entry which is preliminary data.</text>
</comment>
<keyword evidence="1" id="KW-0472">Membrane</keyword>
<dbReference type="NCBIfam" id="TIGR02762">
    <property type="entry name" value="TraL_TIGR"/>
    <property type="match status" value="1"/>
</dbReference>
<feature type="transmembrane region" description="Helical" evidence="1">
    <location>
        <begin position="29"/>
        <end position="58"/>
    </location>
</feature>
<sequence>MTQQTEDPDTIIINSIKDPWKLLVLDLDIAMGVAPTAFMGFMLKHELIGLAIAVAVAYKWQTSRNNNPKGFAFRWLWWHTPASLWTLFKHVCPPSHKREFIG</sequence>
<evidence type="ECO:0000313" key="3">
    <source>
        <dbReference type="Proteomes" id="UP000294593"/>
    </source>
</evidence>
<accession>A0A4R6R4F8</accession>
<evidence type="ECO:0000256" key="1">
    <source>
        <dbReference type="SAM" id="Phobius"/>
    </source>
</evidence>
<keyword evidence="1" id="KW-0812">Transmembrane</keyword>
<evidence type="ECO:0000313" key="2">
    <source>
        <dbReference type="EMBL" id="TDP80761.1"/>
    </source>
</evidence>